<gene>
    <name evidence="2" type="ORF">WCN91_03010</name>
</gene>
<proteinExistence type="predicted"/>
<dbReference type="RefSeq" id="WP_342676150.1">
    <property type="nucleotide sequence ID" value="NZ_JBCGCU010000002.1"/>
</dbReference>
<accession>A0ABU9MVN1</accession>
<dbReference type="Proteomes" id="UP001447008">
    <property type="component" value="Unassembled WGS sequence"/>
</dbReference>
<dbReference type="EMBL" id="JBCGCU010000002">
    <property type="protein sequence ID" value="MEM0514416.1"/>
    <property type="molecule type" value="Genomic_DNA"/>
</dbReference>
<feature type="transmembrane region" description="Helical" evidence="1">
    <location>
        <begin position="6"/>
        <end position="34"/>
    </location>
</feature>
<evidence type="ECO:0000256" key="1">
    <source>
        <dbReference type="SAM" id="Phobius"/>
    </source>
</evidence>
<organism evidence="2 3">
    <name type="scientific">Pseudoalteromonas qingdaonensis</name>
    <dbReference type="NCBI Taxonomy" id="3131913"/>
    <lineage>
        <taxon>Bacteria</taxon>
        <taxon>Pseudomonadati</taxon>
        <taxon>Pseudomonadota</taxon>
        <taxon>Gammaproteobacteria</taxon>
        <taxon>Alteromonadales</taxon>
        <taxon>Pseudoalteromonadaceae</taxon>
        <taxon>Pseudoalteromonas</taxon>
    </lineage>
</organism>
<keyword evidence="1" id="KW-1133">Transmembrane helix</keyword>
<evidence type="ECO:0000313" key="3">
    <source>
        <dbReference type="Proteomes" id="UP001447008"/>
    </source>
</evidence>
<sequence>MWPYVILALILVKTSLLGLGGLSIVLALLGLLLLRLGLGKPEPWLRRRAAKILKIALGLHLFVYAMLLIKLFTLESWEDVPMFIASHLVLHHMMAAFIGATLIFMLIRSYFIFKDQLGSGQAEKA</sequence>
<keyword evidence="1" id="KW-0812">Transmembrane</keyword>
<feature type="transmembrane region" description="Helical" evidence="1">
    <location>
        <begin position="55"/>
        <end position="72"/>
    </location>
</feature>
<keyword evidence="3" id="KW-1185">Reference proteome</keyword>
<reference evidence="2 3" key="1">
    <citation type="submission" date="2024-03" db="EMBL/GenBank/DDBJ databases">
        <title>Pseudoalteromonas qingdaonensis sp. nov., isolated from the intestines of marine benthic organisms.</title>
        <authorList>
            <person name="Lin X."/>
            <person name="Fang S."/>
            <person name="Hu X."/>
        </authorList>
    </citation>
    <scope>NUCLEOTIDE SEQUENCE [LARGE SCALE GENOMIC DNA]</scope>
    <source>
        <strain evidence="2 3">YIC-827</strain>
    </source>
</reference>
<protein>
    <submittedName>
        <fullName evidence="2">Uncharacterized protein</fullName>
    </submittedName>
</protein>
<evidence type="ECO:0000313" key="2">
    <source>
        <dbReference type="EMBL" id="MEM0514416.1"/>
    </source>
</evidence>
<feature type="transmembrane region" description="Helical" evidence="1">
    <location>
        <begin position="84"/>
        <end position="107"/>
    </location>
</feature>
<keyword evidence="1" id="KW-0472">Membrane</keyword>
<name>A0ABU9MVN1_9GAMM</name>
<comment type="caution">
    <text evidence="2">The sequence shown here is derived from an EMBL/GenBank/DDBJ whole genome shotgun (WGS) entry which is preliminary data.</text>
</comment>